<dbReference type="InterPro" id="IPR000212">
    <property type="entry name" value="DNA_helicase_UvrD/REP"/>
</dbReference>
<dbReference type="Pfam" id="PF13245">
    <property type="entry name" value="AAA_19"/>
    <property type="match status" value="1"/>
</dbReference>
<dbReference type="EMBL" id="JACADJ010000070">
    <property type="protein sequence ID" value="NWH06341.1"/>
    <property type="molecule type" value="Genomic_DNA"/>
</dbReference>
<accession>A0A850T5G9</accession>
<gene>
    <name evidence="2" type="ORF">HXW94_15355</name>
</gene>
<dbReference type="SUPFAM" id="SSF52540">
    <property type="entry name" value="P-loop containing nucleoside triphosphate hydrolases"/>
    <property type="match status" value="1"/>
</dbReference>
<keyword evidence="3" id="KW-1185">Reference proteome</keyword>
<dbReference type="GO" id="GO:0003678">
    <property type="term" value="F:DNA helicase activity"/>
    <property type="evidence" value="ECO:0007669"/>
    <property type="project" value="InterPro"/>
</dbReference>
<organism evidence="2 3">
    <name type="scientific">Desulfobacter latus</name>
    <dbReference type="NCBI Taxonomy" id="2292"/>
    <lineage>
        <taxon>Bacteria</taxon>
        <taxon>Pseudomonadati</taxon>
        <taxon>Thermodesulfobacteriota</taxon>
        <taxon>Desulfobacteria</taxon>
        <taxon>Desulfobacterales</taxon>
        <taxon>Desulfobacteraceae</taxon>
        <taxon>Desulfobacter</taxon>
    </lineage>
</organism>
<proteinExistence type="predicted"/>
<name>A0A850T5G9_9BACT</name>
<dbReference type="GO" id="GO:0003677">
    <property type="term" value="F:DNA binding"/>
    <property type="evidence" value="ECO:0007669"/>
    <property type="project" value="InterPro"/>
</dbReference>
<evidence type="ECO:0000313" key="3">
    <source>
        <dbReference type="Proteomes" id="UP000553343"/>
    </source>
</evidence>
<dbReference type="Pfam" id="PF13538">
    <property type="entry name" value="UvrD_C_2"/>
    <property type="match status" value="1"/>
</dbReference>
<dbReference type="InterPro" id="IPR027417">
    <property type="entry name" value="P-loop_NTPase"/>
</dbReference>
<evidence type="ECO:0000259" key="1">
    <source>
        <dbReference type="Pfam" id="PF13538"/>
    </source>
</evidence>
<sequence length="392" mass="44432">MAGRLFELPGIQDLSKEQEAARALPKKGQHLVIGGPGTGKSVLALLRARRHAKAKESHVFLVFNRLLHEASCHLGGSDIHCQQWMSWFFKIFKEITKNEVPRIQIIPGSSWRDIDWETVHDIMRNLEKAPSPKDDYLIIDEGQDMPPDFYKTLAGLGFEHFFVVADQNQQIVAGKNSSRRDIELQLAIEPQMVVELKHNFRNTTAIANLAGEFYTGETSSPKVISPSGTGANLRVPILFTYYDNQFSHMIKRILKLSDREPSKLIGVIAPNNEVRNRFFNALQTLSGRLELDNDSIDIRTYCSENRSEVKFHEGGIMVINAQACKGLEFDHAFLADIDAHRCYREDTVSLKRLFYVMTARARENLTLLRSAKGSSPVDAILPQNFNLLKHYP</sequence>
<dbReference type="Gene3D" id="3.40.50.300">
    <property type="entry name" value="P-loop containing nucleotide triphosphate hydrolases"/>
    <property type="match status" value="2"/>
</dbReference>
<keyword evidence="2" id="KW-0547">Nucleotide-binding</keyword>
<comment type="caution">
    <text evidence="2">The sequence shown here is derived from an EMBL/GenBank/DDBJ whole genome shotgun (WGS) entry which is preliminary data.</text>
</comment>
<feature type="domain" description="UvrD-like helicase C-terminal" evidence="1">
    <location>
        <begin position="317"/>
        <end position="367"/>
    </location>
</feature>
<dbReference type="RefSeq" id="WP_178367792.1">
    <property type="nucleotide sequence ID" value="NZ_JACADJ010000070.1"/>
</dbReference>
<keyword evidence="2" id="KW-0067">ATP-binding</keyword>
<dbReference type="PANTHER" id="PTHR11070">
    <property type="entry name" value="UVRD / RECB / PCRA DNA HELICASE FAMILY MEMBER"/>
    <property type="match status" value="1"/>
</dbReference>
<protein>
    <submittedName>
        <fullName evidence="2">ATP-binding domain-containing protein</fullName>
    </submittedName>
</protein>
<evidence type="ECO:0000313" key="2">
    <source>
        <dbReference type="EMBL" id="NWH06341.1"/>
    </source>
</evidence>
<dbReference type="InterPro" id="IPR027785">
    <property type="entry name" value="UvrD-like_helicase_C"/>
</dbReference>
<dbReference type="GO" id="GO:0005524">
    <property type="term" value="F:ATP binding"/>
    <property type="evidence" value="ECO:0007669"/>
    <property type="project" value="UniProtKB-KW"/>
</dbReference>
<dbReference type="AlphaFoldDB" id="A0A850T5G9"/>
<reference evidence="2 3" key="1">
    <citation type="submission" date="2020-06" db="EMBL/GenBank/DDBJ databases">
        <title>High-quality draft genome of sulfate reducer Desulfobacter latus type strain AcrS2 isolated from marine sediment.</title>
        <authorList>
            <person name="Hoppe M."/>
            <person name="Larsen C.K."/>
            <person name="Marshall I.P.G."/>
            <person name="Schramm A."/>
            <person name="Marietou A.G."/>
        </authorList>
    </citation>
    <scope>NUCLEOTIDE SEQUENCE [LARGE SCALE GENOMIC DNA]</scope>
    <source>
        <strain evidence="2 3">AcRS2</strain>
    </source>
</reference>
<dbReference type="Proteomes" id="UP000553343">
    <property type="component" value="Unassembled WGS sequence"/>
</dbReference>